<sequence>MATKSRTYPGMKVDEGMRNSGFRLEGRQHPFTKLRRLIPEHHISRESITGKQASHKTNIRLKQRYFGVLKQNEQNVRINNALIKREDNDVWSIKAGKLALFSRLRGIVPLIDIYDARCDRKYRGKFVSDTFSRRLYFETKYFLSTPDYTLDFLPNLQFGYYIIYVM</sequence>
<dbReference type="AlphaFoldDB" id="A0A195EYS8"/>
<reference evidence="1 2" key="1">
    <citation type="submission" date="2016-03" db="EMBL/GenBank/DDBJ databases">
        <title>Trachymyrmex septentrionalis WGS genome.</title>
        <authorList>
            <person name="Nygaard S."/>
            <person name="Hu H."/>
            <person name="Boomsma J."/>
            <person name="Zhang G."/>
        </authorList>
    </citation>
    <scope>NUCLEOTIDE SEQUENCE [LARGE SCALE GENOMIC DNA]</scope>
    <source>
        <strain evidence="1">Tsep2-gDNA-1</strain>
        <tissue evidence="1">Whole body</tissue>
    </source>
</reference>
<dbReference type="EMBL" id="KQ981920">
    <property type="protein sequence ID" value="KYN33062.1"/>
    <property type="molecule type" value="Genomic_DNA"/>
</dbReference>
<organism evidence="1 2">
    <name type="scientific">Trachymyrmex septentrionalis</name>
    <dbReference type="NCBI Taxonomy" id="34720"/>
    <lineage>
        <taxon>Eukaryota</taxon>
        <taxon>Metazoa</taxon>
        <taxon>Ecdysozoa</taxon>
        <taxon>Arthropoda</taxon>
        <taxon>Hexapoda</taxon>
        <taxon>Insecta</taxon>
        <taxon>Pterygota</taxon>
        <taxon>Neoptera</taxon>
        <taxon>Endopterygota</taxon>
        <taxon>Hymenoptera</taxon>
        <taxon>Apocrita</taxon>
        <taxon>Aculeata</taxon>
        <taxon>Formicoidea</taxon>
        <taxon>Formicidae</taxon>
        <taxon>Myrmicinae</taxon>
        <taxon>Trachymyrmex</taxon>
    </lineage>
</organism>
<evidence type="ECO:0000313" key="2">
    <source>
        <dbReference type="Proteomes" id="UP000078541"/>
    </source>
</evidence>
<keyword evidence="2" id="KW-1185">Reference proteome</keyword>
<dbReference type="Proteomes" id="UP000078541">
    <property type="component" value="Unassembled WGS sequence"/>
</dbReference>
<gene>
    <name evidence="1" type="ORF">ALC56_12696</name>
</gene>
<evidence type="ECO:0000313" key="1">
    <source>
        <dbReference type="EMBL" id="KYN33062.1"/>
    </source>
</evidence>
<proteinExistence type="predicted"/>
<accession>A0A195EYS8</accession>
<protein>
    <submittedName>
        <fullName evidence="1">Uncharacterized protein</fullName>
    </submittedName>
</protein>
<name>A0A195EYS8_9HYME</name>